<accession>A0A9P0CNT4</accession>
<keyword evidence="3" id="KW-1185">Reference proteome</keyword>
<dbReference type="Proteomes" id="UP001153636">
    <property type="component" value="Chromosome 2"/>
</dbReference>
<feature type="domain" description="DUF4806" evidence="1">
    <location>
        <begin position="226"/>
        <end position="302"/>
    </location>
</feature>
<dbReference type="PANTHER" id="PTHR34153:SF2">
    <property type="entry name" value="SI:CH211-262H13.3-RELATED"/>
    <property type="match status" value="1"/>
</dbReference>
<dbReference type="AlphaFoldDB" id="A0A9P0CNT4"/>
<dbReference type="Pfam" id="PF16064">
    <property type="entry name" value="DUF4806"/>
    <property type="match status" value="1"/>
</dbReference>
<dbReference type="OrthoDB" id="6780942at2759"/>
<name>A0A9P0CNT4_9CUCU</name>
<sequence length="346" mass="39758">MSQDIKKYVVVEFPEDEGQCPIIGIISSSWIFELDGNIYCYWPKYFKNDSTRDKAIKDHNILKINDCDTCPIIVKYKTDSYEKARKMLKNLEEHSQVEDSSDDEKRKKRNIMKKTHLDFVDSLSDIEDTPPIPKIPAPKKKTQAVAVTTINLHNRKLTNVQDRVSLSTHKEREGKGERCVQCLDNKRVLTEMFEQLAIIKENINFLIGVCGRQAAPNDIPTEIIQLTTFADLETFNEELSDQTKFSEACKWLSCVGGKDVGETTRKILTKLISNQLAVNSNWTGRNNKNGLKELRNFINLILVSVRKNPIYSNALLDNVEQVIKSWLRTAYDRDGGRSRRKRADEN</sequence>
<dbReference type="InterPro" id="IPR032071">
    <property type="entry name" value="DUF4806"/>
</dbReference>
<gene>
    <name evidence="2" type="ORF">PSYICH_LOCUS7129</name>
</gene>
<reference evidence="2" key="1">
    <citation type="submission" date="2022-01" db="EMBL/GenBank/DDBJ databases">
        <authorList>
            <person name="King R."/>
        </authorList>
    </citation>
    <scope>NUCLEOTIDE SEQUENCE</scope>
</reference>
<evidence type="ECO:0000313" key="3">
    <source>
        <dbReference type="Proteomes" id="UP001153636"/>
    </source>
</evidence>
<protein>
    <recommendedName>
        <fullName evidence="1">DUF4806 domain-containing protein</fullName>
    </recommendedName>
</protein>
<proteinExistence type="predicted"/>
<dbReference type="PANTHER" id="PTHR34153">
    <property type="entry name" value="SI:CH211-262H13.3-RELATED-RELATED"/>
    <property type="match status" value="1"/>
</dbReference>
<evidence type="ECO:0000313" key="2">
    <source>
        <dbReference type="EMBL" id="CAH1106767.1"/>
    </source>
</evidence>
<dbReference type="EMBL" id="OV651814">
    <property type="protein sequence ID" value="CAH1106767.1"/>
    <property type="molecule type" value="Genomic_DNA"/>
</dbReference>
<organism evidence="2 3">
    <name type="scientific">Psylliodes chrysocephalus</name>
    <dbReference type="NCBI Taxonomy" id="3402493"/>
    <lineage>
        <taxon>Eukaryota</taxon>
        <taxon>Metazoa</taxon>
        <taxon>Ecdysozoa</taxon>
        <taxon>Arthropoda</taxon>
        <taxon>Hexapoda</taxon>
        <taxon>Insecta</taxon>
        <taxon>Pterygota</taxon>
        <taxon>Neoptera</taxon>
        <taxon>Endopterygota</taxon>
        <taxon>Coleoptera</taxon>
        <taxon>Polyphaga</taxon>
        <taxon>Cucujiformia</taxon>
        <taxon>Chrysomeloidea</taxon>
        <taxon>Chrysomelidae</taxon>
        <taxon>Galerucinae</taxon>
        <taxon>Alticini</taxon>
        <taxon>Psylliodes</taxon>
    </lineage>
</organism>
<evidence type="ECO:0000259" key="1">
    <source>
        <dbReference type="Pfam" id="PF16064"/>
    </source>
</evidence>